<dbReference type="EMBL" id="JAFJYH010000349">
    <property type="protein sequence ID" value="KAG4412850.1"/>
    <property type="molecule type" value="Genomic_DNA"/>
</dbReference>
<name>A0A8H7T5H5_9HELO</name>
<keyword evidence="3" id="KW-1185">Reference proteome</keyword>
<evidence type="ECO:0000313" key="3">
    <source>
        <dbReference type="Proteomes" id="UP000664132"/>
    </source>
</evidence>
<reference evidence="2" key="1">
    <citation type="submission" date="2021-02" db="EMBL/GenBank/DDBJ databases">
        <title>Genome sequence Cadophora malorum strain M34.</title>
        <authorList>
            <person name="Stefanovic E."/>
            <person name="Vu D."/>
            <person name="Scully C."/>
            <person name="Dijksterhuis J."/>
            <person name="Roader J."/>
            <person name="Houbraken J."/>
        </authorList>
    </citation>
    <scope>NUCLEOTIDE SEQUENCE</scope>
    <source>
        <strain evidence="2">M34</strain>
    </source>
</reference>
<evidence type="ECO:0000256" key="1">
    <source>
        <dbReference type="SAM" id="MobiDB-lite"/>
    </source>
</evidence>
<organism evidence="2 3">
    <name type="scientific">Cadophora malorum</name>
    <dbReference type="NCBI Taxonomy" id="108018"/>
    <lineage>
        <taxon>Eukaryota</taxon>
        <taxon>Fungi</taxon>
        <taxon>Dikarya</taxon>
        <taxon>Ascomycota</taxon>
        <taxon>Pezizomycotina</taxon>
        <taxon>Leotiomycetes</taxon>
        <taxon>Helotiales</taxon>
        <taxon>Ploettnerulaceae</taxon>
        <taxon>Cadophora</taxon>
    </lineage>
</organism>
<sequence length="113" mass="13120">MEWRTDSEFDEEHEDNDDFHDEDEDEYLQTNLAPYRPHHTLKAAHCIEMLEMSRASRKFNHCTFDCPAIILILNLLVELNIGSGDSKNFHRAVAKMTPYFHKEIFAPGAIGEP</sequence>
<feature type="compositionally biased region" description="Acidic residues" evidence="1">
    <location>
        <begin position="8"/>
        <end position="25"/>
    </location>
</feature>
<protein>
    <submittedName>
        <fullName evidence="2">Uncharacterized protein</fullName>
    </submittedName>
</protein>
<dbReference type="AlphaFoldDB" id="A0A8H7T5H5"/>
<feature type="region of interest" description="Disordered" evidence="1">
    <location>
        <begin position="1"/>
        <end position="25"/>
    </location>
</feature>
<dbReference type="OrthoDB" id="5326588at2759"/>
<dbReference type="Proteomes" id="UP000664132">
    <property type="component" value="Unassembled WGS sequence"/>
</dbReference>
<evidence type="ECO:0000313" key="2">
    <source>
        <dbReference type="EMBL" id="KAG4412850.1"/>
    </source>
</evidence>
<proteinExistence type="predicted"/>
<accession>A0A8H7T5H5</accession>
<gene>
    <name evidence="2" type="ORF">IFR04_014011</name>
</gene>
<comment type="caution">
    <text evidence="2">The sequence shown here is derived from an EMBL/GenBank/DDBJ whole genome shotgun (WGS) entry which is preliminary data.</text>
</comment>